<feature type="non-terminal residue" evidence="1">
    <location>
        <position position="1"/>
    </location>
</feature>
<name>A0A8J2KSD8_9HEXA</name>
<sequence length="8" mass="990">FQRLKEGL</sequence>
<evidence type="ECO:0000313" key="1">
    <source>
        <dbReference type="EMBL" id="CAG7731305.1"/>
    </source>
</evidence>
<gene>
    <name evidence="1" type="ORF">AFUS01_LOCUS19906</name>
</gene>
<accession>A0A8J2KSD8</accession>
<organism evidence="1 2">
    <name type="scientific">Allacma fusca</name>
    <dbReference type="NCBI Taxonomy" id="39272"/>
    <lineage>
        <taxon>Eukaryota</taxon>
        <taxon>Metazoa</taxon>
        <taxon>Ecdysozoa</taxon>
        <taxon>Arthropoda</taxon>
        <taxon>Hexapoda</taxon>
        <taxon>Collembola</taxon>
        <taxon>Symphypleona</taxon>
        <taxon>Sminthuridae</taxon>
        <taxon>Allacma</taxon>
    </lineage>
</organism>
<comment type="caution">
    <text evidence="1">The sequence shown here is derived from an EMBL/GenBank/DDBJ whole genome shotgun (WGS) entry which is preliminary data.</text>
</comment>
<reference evidence="1" key="1">
    <citation type="submission" date="2021-06" db="EMBL/GenBank/DDBJ databases">
        <authorList>
            <person name="Hodson N. C."/>
            <person name="Mongue J. A."/>
            <person name="Jaron S. K."/>
        </authorList>
    </citation>
    <scope>NUCLEOTIDE SEQUENCE</scope>
</reference>
<feature type="non-terminal residue" evidence="1">
    <location>
        <position position="8"/>
    </location>
</feature>
<evidence type="ECO:0000313" key="2">
    <source>
        <dbReference type="Proteomes" id="UP000708208"/>
    </source>
</evidence>
<protein>
    <submittedName>
        <fullName evidence="1">Uncharacterized protein</fullName>
    </submittedName>
</protein>
<dbReference type="EMBL" id="CAJVCH010209772">
    <property type="protein sequence ID" value="CAG7731305.1"/>
    <property type="molecule type" value="Genomic_DNA"/>
</dbReference>
<proteinExistence type="predicted"/>
<keyword evidence="2" id="KW-1185">Reference proteome</keyword>
<dbReference type="Proteomes" id="UP000708208">
    <property type="component" value="Unassembled WGS sequence"/>
</dbReference>